<feature type="region of interest" description="Disordered" evidence="1">
    <location>
        <begin position="458"/>
        <end position="483"/>
    </location>
</feature>
<accession>A0A8H7C1U9</accession>
<gene>
    <name evidence="2" type="ORF">Agabi119p4_11749</name>
</gene>
<dbReference type="AlphaFoldDB" id="A0A8H7C1U9"/>
<reference evidence="2 3" key="1">
    <citation type="journal article" name="Sci. Rep.">
        <title>Telomere-to-telomere assembled and centromere annotated genomes of the two main subspecies of the button mushroom Agaricus bisporus reveal especially polymorphic chromosome ends.</title>
        <authorList>
            <person name="Sonnenberg A.S.M."/>
            <person name="Sedaghat-Telgerd N."/>
            <person name="Lavrijssen B."/>
            <person name="Ohm R.A."/>
            <person name="Hendrickx P.M."/>
            <person name="Scholtmeijer K."/>
            <person name="Baars J.J.P."/>
            <person name="van Peer A."/>
        </authorList>
    </citation>
    <scope>NUCLEOTIDE SEQUENCE [LARGE SCALE GENOMIC DNA]</scope>
    <source>
        <strain evidence="2 3">H119_p4</strain>
    </source>
</reference>
<evidence type="ECO:0000313" key="2">
    <source>
        <dbReference type="EMBL" id="KAF7760054.1"/>
    </source>
</evidence>
<comment type="caution">
    <text evidence="2">The sequence shown here is derived from an EMBL/GenBank/DDBJ whole genome shotgun (WGS) entry which is preliminary data.</text>
</comment>
<dbReference type="EMBL" id="JABXXO010000016">
    <property type="protein sequence ID" value="KAF7760054.1"/>
    <property type="molecule type" value="Genomic_DNA"/>
</dbReference>
<feature type="compositionally biased region" description="Low complexity" evidence="1">
    <location>
        <begin position="468"/>
        <end position="481"/>
    </location>
</feature>
<dbReference type="Gene3D" id="2.170.15.10">
    <property type="entry name" value="Proaerolysin, chain A, domain 3"/>
    <property type="match status" value="2"/>
</dbReference>
<evidence type="ECO:0000256" key="1">
    <source>
        <dbReference type="SAM" id="MobiDB-lite"/>
    </source>
</evidence>
<dbReference type="SUPFAM" id="SSF56973">
    <property type="entry name" value="Aerolisin/ETX pore-forming domain"/>
    <property type="match status" value="2"/>
</dbReference>
<sequence length="577" mass="62725">MIPRADASKCAALSIEDAKKMPGWAKLEKYAKDTWGDGDWNIVTNPEDFLDRPANACVDDSTTTVTPKGSPECTARVQDLVGTTDGTDGEQTVSIATGQSSEGSWTVSQSSSFNIGTSFTVDVGFEGLFDASTSITTSTTFENSSGRSFSTTTDSTGTQKVTTKTKDGQNCGTKLEVKTCNQLGEGRMRFVATGYVWFNYEDRRAPKSDPDGDKHYKYSAFIDDILTLDERSSWMSYSGSVKALTRASVTDTHLTLSIQLCIKKCCLIFARFLGQLLFKRLNSTMPSFLSLLSLLGLLSTRGVFASPYYSIDHGLNVTMVQRADASKCAALSIDDAKKMPGWAKLERYAKDKWGDGDWNIVTNPEDFLGRPANACVDDSTSNITPKGSPQCTSRVQNLSGTSDGTDGEQVVSVSTGQSTEGSWTVSQSSSFNIGTSFTVDVGFEGLFDASTSITTSTTFENSSGRSFSTTTDSTGTQQVTTKTKDGQNCGTMLEVITCNQEGEGKVRIVASGYVWFNYEDRRAPKNYPDGDEHYKYSAHIDDILTLDERSSWMSFNGAVKGISNGHYNQFCNDDIVD</sequence>
<feature type="compositionally biased region" description="Polar residues" evidence="1">
    <location>
        <begin position="378"/>
        <end position="404"/>
    </location>
</feature>
<feature type="compositionally biased region" description="Polar residues" evidence="1">
    <location>
        <begin position="458"/>
        <end position="467"/>
    </location>
</feature>
<name>A0A8H7C1U9_AGABI</name>
<organism evidence="2 3">
    <name type="scientific">Agaricus bisporus var. burnettii</name>
    <dbReference type="NCBI Taxonomy" id="192524"/>
    <lineage>
        <taxon>Eukaryota</taxon>
        <taxon>Fungi</taxon>
        <taxon>Dikarya</taxon>
        <taxon>Basidiomycota</taxon>
        <taxon>Agaricomycotina</taxon>
        <taxon>Agaricomycetes</taxon>
        <taxon>Agaricomycetidae</taxon>
        <taxon>Agaricales</taxon>
        <taxon>Agaricineae</taxon>
        <taxon>Agaricaceae</taxon>
        <taxon>Agaricus</taxon>
    </lineage>
</organism>
<evidence type="ECO:0000313" key="3">
    <source>
        <dbReference type="Proteomes" id="UP000629468"/>
    </source>
</evidence>
<feature type="region of interest" description="Disordered" evidence="1">
    <location>
        <begin position="378"/>
        <end position="410"/>
    </location>
</feature>
<proteinExistence type="predicted"/>
<dbReference type="Proteomes" id="UP000629468">
    <property type="component" value="Unassembled WGS sequence"/>
</dbReference>
<feature type="region of interest" description="Disordered" evidence="1">
    <location>
        <begin position="140"/>
        <end position="165"/>
    </location>
</feature>
<protein>
    <submittedName>
        <fullName evidence="2">Uncharacterized protein</fullName>
    </submittedName>
</protein>